<gene>
    <name evidence="1" type="ORF">WRSd3_01343</name>
</gene>
<dbReference type="EMBL" id="AXUT01000094">
    <property type="protein sequence ID" value="ESU80577.1"/>
    <property type="molecule type" value="Genomic_DNA"/>
</dbReference>
<sequence>MMPQQGMWHEKTAEKINNMLRGRGVFLCDYTRINKLLAANEPGNLFFISVRRNIVSQRPDNKVPECICGELISGKTSPAPVCVT</sequence>
<reference evidence="1 2" key="1">
    <citation type="submission" date="2013-10" db="EMBL/GenBank/DDBJ databases">
        <title>Draft genomes and the virulence plasmids of Sd1617 vaccine constructs: WRSd3 and WRSd5.</title>
        <authorList>
            <person name="Aksomboon Vongsawan A."/>
            <person name="Venkatesan M.M."/>
            <person name="Vaisvil B."/>
            <person name="Emel G."/>
            <person name="Kepatral V."/>
            <person name="Sethabutr O."/>
            <person name="Serichantalergs O."/>
            <person name="Mason C."/>
        </authorList>
    </citation>
    <scope>NUCLEOTIDE SEQUENCE [LARGE SCALE GENOMIC DNA]</scope>
    <source>
        <strain evidence="1 2">WRSd3</strain>
    </source>
</reference>
<evidence type="ECO:0000313" key="2">
    <source>
        <dbReference type="Proteomes" id="UP000017944"/>
    </source>
</evidence>
<comment type="caution">
    <text evidence="1">The sequence shown here is derived from an EMBL/GenBank/DDBJ whole genome shotgun (WGS) entry which is preliminary data.</text>
</comment>
<dbReference type="Proteomes" id="UP000017944">
    <property type="component" value="Unassembled WGS sequence"/>
</dbReference>
<accession>A0A090NJF7</accession>
<organism evidence="1 2">
    <name type="scientific">Shigella dysenteriae WRSd3</name>
    <dbReference type="NCBI Taxonomy" id="1401327"/>
    <lineage>
        <taxon>Bacteria</taxon>
        <taxon>Pseudomonadati</taxon>
        <taxon>Pseudomonadota</taxon>
        <taxon>Gammaproteobacteria</taxon>
        <taxon>Enterobacterales</taxon>
        <taxon>Enterobacteriaceae</taxon>
        <taxon>Shigella</taxon>
    </lineage>
</organism>
<proteinExistence type="predicted"/>
<dbReference type="PATRIC" id="fig|1401327.3.peg.1239"/>
<protein>
    <submittedName>
        <fullName evidence="1">Uncharacterized protein</fullName>
    </submittedName>
</protein>
<dbReference type="AlphaFoldDB" id="A0A090NJF7"/>
<name>A0A090NJF7_SHIDY</name>
<evidence type="ECO:0000313" key="1">
    <source>
        <dbReference type="EMBL" id="ESU80577.1"/>
    </source>
</evidence>